<feature type="transmembrane region" description="Helical" evidence="2">
    <location>
        <begin position="227"/>
        <end position="246"/>
    </location>
</feature>
<keyword evidence="2" id="KW-0812">Transmembrane</keyword>
<evidence type="ECO:0000313" key="4">
    <source>
        <dbReference type="EMBL" id="KAH7017990.1"/>
    </source>
</evidence>
<dbReference type="RefSeq" id="XP_046006257.1">
    <property type="nucleotide sequence ID" value="XM_046160557.1"/>
</dbReference>
<feature type="transmembrane region" description="Helical" evidence="2">
    <location>
        <begin position="266"/>
        <end position="290"/>
    </location>
</feature>
<feature type="domain" description="Fatty acid desaturase" evidence="3">
    <location>
        <begin position="137"/>
        <end position="369"/>
    </location>
</feature>
<dbReference type="InterPro" id="IPR005804">
    <property type="entry name" value="FA_desaturase_dom"/>
</dbReference>
<keyword evidence="2" id="KW-1133">Transmembrane helix</keyword>
<dbReference type="EMBL" id="JAGTJQ010000011">
    <property type="protein sequence ID" value="KAH7017990.1"/>
    <property type="molecule type" value="Genomic_DNA"/>
</dbReference>
<keyword evidence="5" id="KW-1185">Reference proteome</keyword>
<dbReference type="PANTHER" id="PTHR36459:SF1">
    <property type="entry name" value="FATTY ACID DESATURASE DOMAIN-CONTAINING PROTEIN-RELATED"/>
    <property type="match status" value="1"/>
</dbReference>
<keyword evidence="2" id="KW-0472">Membrane</keyword>
<dbReference type="Proteomes" id="UP000756346">
    <property type="component" value="Unassembled WGS sequence"/>
</dbReference>
<reference evidence="4" key="1">
    <citation type="journal article" date="2021" name="Nat. Commun.">
        <title>Genetic determinants of endophytism in the Arabidopsis root mycobiome.</title>
        <authorList>
            <person name="Mesny F."/>
            <person name="Miyauchi S."/>
            <person name="Thiergart T."/>
            <person name="Pickel B."/>
            <person name="Atanasova L."/>
            <person name="Karlsson M."/>
            <person name="Huettel B."/>
            <person name="Barry K.W."/>
            <person name="Haridas S."/>
            <person name="Chen C."/>
            <person name="Bauer D."/>
            <person name="Andreopoulos W."/>
            <person name="Pangilinan J."/>
            <person name="LaButti K."/>
            <person name="Riley R."/>
            <person name="Lipzen A."/>
            <person name="Clum A."/>
            <person name="Drula E."/>
            <person name="Henrissat B."/>
            <person name="Kohler A."/>
            <person name="Grigoriev I.V."/>
            <person name="Martin F.M."/>
            <person name="Hacquard S."/>
        </authorList>
    </citation>
    <scope>NUCLEOTIDE SEQUENCE</scope>
    <source>
        <strain evidence="4">MPI-CAGE-CH-0230</strain>
    </source>
</reference>
<evidence type="ECO:0000256" key="2">
    <source>
        <dbReference type="SAM" id="Phobius"/>
    </source>
</evidence>
<evidence type="ECO:0000313" key="5">
    <source>
        <dbReference type="Proteomes" id="UP000756346"/>
    </source>
</evidence>
<comment type="caution">
    <text evidence="4">The sequence shown here is derived from an EMBL/GenBank/DDBJ whole genome shotgun (WGS) entry which is preliminary data.</text>
</comment>
<feature type="transmembrane region" description="Helical" evidence="2">
    <location>
        <begin position="138"/>
        <end position="158"/>
    </location>
</feature>
<protein>
    <recommendedName>
        <fullName evidence="3">Fatty acid desaturase domain-containing protein</fullName>
    </recommendedName>
</protein>
<dbReference type="GO" id="GO:0006629">
    <property type="term" value="P:lipid metabolic process"/>
    <property type="evidence" value="ECO:0007669"/>
    <property type="project" value="InterPro"/>
</dbReference>
<evidence type="ECO:0000256" key="1">
    <source>
        <dbReference type="SAM" id="MobiDB-lite"/>
    </source>
</evidence>
<dbReference type="Pfam" id="PF00487">
    <property type="entry name" value="FA_desaturase"/>
    <property type="match status" value="1"/>
</dbReference>
<feature type="transmembrane region" description="Helical" evidence="2">
    <location>
        <begin position="111"/>
        <end position="132"/>
    </location>
</feature>
<dbReference type="PANTHER" id="PTHR36459">
    <property type="entry name" value="ORF"/>
    <property type="match status" value="1"/>
</dbReference>
<feature type="compositionally biased region" description="Low complexity" evidence="1">
    <location>
        <begin position="36"/>
        <end position="48"/>
    </location>
</feature>
<sequence length="441" mass="51454">MDKEIFFDPKLTRDDRLVLESLAQDIRVQESRRNTKSSAATSKAAKPTGSDEEALVALMESTNTPGTADFEPTVFTSWDYADIDWKKPFNAWVLAPYVRVARGIVRKETDVVMLTHILLYFTTSVPSALALFFWHFSWLHGIAHFVMQATFVGTYTLMMHQHIHMRGVLAKRWALFDGLFPYITDPLMGHTWNTYYYHHVKHHHIEGNGPNDLSSTLRFQRDSLPHFLMYLGRFYFFIWFDLPLYFMRTRKYVLAGKAFFWEMANYSFFVTLFRINPRATFCVFLMPFFLMRLGLMVGNWAQHAFVDHDEPDSDYRSSITLVDVQSNRHSYNDGYHTSHHLNPLRHWRDHPKSFLKGKEQYATQGALVFHNIDYMVLTVRLLMKDYKTLAKCLVPIGAEQIAMTMDERAAFLKDHTRQFTEEEIARKFNVKGGASATTMAK</sequence>
<name>A0A9P8XTE4_9PEZI</name>
<feature type="region of interest" description="Disordered" evidence="1">
    <location>
        <begin position="30"/>
        <end position="51"/>
    </location>
</feature>
<evidence type="ECO:0000259" key="3">
    <source>
        <dbReference type="Pfam" id="PF00487"/>
    </source>
</evidence>
<dbReference type="AlphaFoldDB" id="A0A9P8XTE4"/>
<gene>
    <name evidence="4" type="ORF">B0I36DRAFT_377409</name>
</gene>
<dbReference type="OrthoDB" id="1470350at2759"/>
<proteinExistence type="predicted"/>
<dbReference type="GeneID" id="70190103"/>
<accession>A0A9P8XTE4</accession>
<organism evidence="4 5">
    <name type="scientific">Microdochium trichocladiopsis</name>
    <dbReference type="NCBI Taxonomy" id="1682393"/>
    <lineage>
        <taxon>Eukaryota</taxon>
        <taxon>Fungi</taxon>
        <taxon>Dikarya</taxon>
        <taxon>Ascomycota</taxon>
        <taxon>Pezizomycotina</taxon>
        <taxon>Sordariomycetes</taxon>
        <taxon>Xylariomycetidae</taxon>
        <taxon>Xylariales</taxon>
        <taxon>Microdochiaceae</taxon>
        <taxon>Microdochium</taxon>
    </lineage>
</organism>